<feature type="active site" description="Proton acceptor" evidence="6">
    <location>
        <position position="30"/>
    </location>
</feature>
<dbReference type="NCBIfam" id="TIGR01877">
    <property type="entry name" value="cas_cas6"/>
    <property type="match status" value="1"/>
</dbReference>
<dbReference type="InterPro" id="IPR045747">
    <property type="entry name" value="CRISPR-assoc_prot_Cas6_N_sf"/>
</dbReference>
<evidence type="ECO:0000256" key="2">
    <source>
        <dbReference type="ARBA" id="ARBA00022884"/>
    </source>
</evidence>
<dbReference type="Pfam" id="PF01881">
    <property type="entry name" value="Cas_Cas6_C"/>
    <property type="match status" value="1"/>
</dbReference>
<dbReference type="Proteomes" id="UP000193355">
    <property type="component" value="Unassembled WGS sequence"/>
</dbReference>
<dbReference type="InterPro" id="IPR010156">
    <property type="entry name" value="CRISPR-assoc_prot_Cas6"/>
</dbReference>
<evidence type="ECO:0000256" key="6">
    <source>
        <dbReference type="PIRSR" id="PIRSR005054-50"/>
    </source>
</evidence>
<dbReference type="Gene3D" id="3.30.70.1890">
    <property type="match status" value="1"/>
</dbReference>
<evidence type="ECO:0000256" key="1">
    <source>
        <dbReference type="ARBA" id="ARBA00005937"/>
    </source>
</evidence>
<evidence type="ECO:0000256" key="5">
    <source>
        <dbReference type="PIRSR" id="PIRSR005054-1"/>
    </source>
</evidence>
<dbReference type="PANTHER" id="PTHR36984:SF1">
    <property type="entry name" value="CRISPR-ASSOCIATED ENDORIBONUCLEASE CAS6 1"/>
    <property type="match status" value="1"/>
</dbReference>
<dbReference type="GO" id="GO:0016788">
    <property type="term" value="F:hydrolase activity, acting on ester bonds"/>
    <property type="evidence" value="ECO:0007669"/>
    <property type="project" value="InterPro"/>
</dbReference>
<comment type="function">
    <text evidence="4">CRISPR (clustered regularly interspaced short palindromic repeat), is an adaptive immune system that provides protection against mobile genetic elements (viruses, transposable elements and conjugative plasmids). CRISPR clusters contain sequences complementary to antecedent mobile elements and target invading nucleic acids. CRISPR clusters are transcribed and processed into CRISPR RNA (crRNA).</text>
</comment>
<dbReference type="STRING" id="561720.SAMN06275492_13517"/>
<evidence type="ECO:0000259" key="7">
    <source>
        <dbReference type="Pfam" id="PF01881"/>
    </source>
</evidence>
<dbReference type="Gene3D" id="3.30.70.1900">
    <property type="match status" value="1"/>
</dbReference>
<gene>
    <name evidence="8" type="ORF">SAMN06275492_13517</name>
</gene>
<proteinExistence type="inferred from homology"/>
<dbReference type="EMBL" id="FXBB01000035">
    <property type="protein sequence ID" value="SMG44250.1"/>
    <property type="molecule type" value="Genomic_DNA"/>
</dbReference>
<feature type="site" description="Transition state stabilizer" evidence="5">
    <location>
        <position position="54"/>
    </location>
</feature>
<evidence type="ECO:0000313" key="9">
    <source>
        <dbReference type="Proteomes" id="UP000193355"/>
    </source>
</evidence>
<keyword evidence="9" id="KW-1185">Reference proteome</keyword>
<dbReference type="GO" id="GO:0051607">
    <property type="term" value="P:defense response to virus"/>
    <property type="evidence" value="ECO:0007669"/>
    <property type="project" value="UniProtKB-KW"/>
</dbReference>
<keyword evidence="2" id="KW-0694">RNA-binding</keyword>
<organism evidence="8 9">
    <name type="scientific">Dethiosulfovibrio salsuginis</name>
    <dbReference type="NCBI Taxonomy" id="561720"/>
    <lineage>
        <taxon>Bacteria</taxon>
        <taxon>Thermotogati</taxon>
        <taxon>Synergistota</taxon>
        <taxon>Synergistia</taxon>
        <taxon>Synergistales</taxon>
        <taxon>Dethiosulfovibrionaceae</taxon>
        <taxon>Dethiosulfovibrio</taxon>
    </lineage>
</organism>
<protein>
    <recommendedName>
        <fullName evidence="4">CRISPR-associated endoribonuclease</fullName>
    </recommendedName>
</protein>
<dbReference type="RefSeq" id="WP_085545364.1">
    <property type="nucleotide sequence ID" value="NZ_FXBB01000035.1"/>
</dbReference>
<name>A0A1X7KSE2_9BACT</name>
<dbReference type="GO" id="GO:0003723">
    <property type="term" value="F:RNA binding"/>
    <property type="evidence" value="ECO:0007669"/>
    <property type="project" value="UniProtKB-KW"/>
</dbReference>
<keyword evidence="3" id="KW-0051">Antiviral defense</keyword>
<evidence type="ECO:0000256" key="3">
    <source>
        <dbReference type="ARBA" id="ARBA00023118"/>
    </source>
</evidence>
<dbReference type="PIRSF" id="PIRSF005054">
    <property type="entry name" value="PF1131"/>
    <property type="match status" value="1"/>
</dbReference>
<feature type="active site" description="Proton donor" evidence="6">
    <location>
        <position position="42"/>
    </location>
</feature>
<evidence type="ECO:0000256" key="4">
    <source>
        <dbReference type="PIRNR" id="PIRNR005054"/>
    </source>
</evidence>
<accession>A0A1X7KSE2</accession>
<reference evidence="9" key="1">
    <citation type="submission" date="2017-04" db="EMBL/GenBank/DDBJ databases">
        <authorList>
            <person name="Varghese N."/>
            <person name="Submissions S."/>
        </authorList>
    </citation>
    <scope>NUCLEOTIDE SEQUENCE [LARGE SCALE GENOMIC DNA]</scope>
    <source>
        <strain evidence="9">USBA 82</strain>
    </source>
</reference>
<evidence type="ECO:0000313" key="8">
    <source>
        <dbReference type="EMBL" id="SMG44250.1"/>
    </source>
</evidence>
<dbReference type="OrthoDB" id="9797488at2"/>
<feature type="domain" description="CRISPR associated protein Cas6 C-terminal" evidence="7">
    <location>
        <begin position="124"/>
        <end position="248"/>
    </location>
</feature>
<dbReference type="AlphaFoldDB" id="A0A1X7KSE2"/>
<dbReference type="CDD" id="cd21140">
    <property type="entry name" value="Cas6_I-like"/>
    <property type="match status" value="1"/>
</dbReference>
<dbReference type="InterPro" id="IPR049435">
    <property type="entry name" value="Cas_Cas6_C"/>
</dbReference>
<dbReference type="PANTHER" id="PTHR36984">
    <property type="entry name" value="CRISPR-ASSOCIATED ENDORIBONUCLEASE CAS6 1"/>
    <property type="match status" value="1"/>
</dbReference>
<sequence>MRLDLHLVPVKGNTVRLPRANLHLVQAMIYGLFEKSFAQVLHDVGFERDNRRFKLFSFSWPKGQGRPRMEDGAISFEAPLQVVVTSPLNRILEQISGGALCGGPLRIGNNELECVEVKVFRPAPKNNSVTVKALSPITCYTTEPESGDRKPFVHYHGPKDQEFAAQIDGNLKKKFSLIYPGEEIPQEVVKVIPLGEPRKQAAMFRPKDTVPIVGWWGKYRLEGPDVLLQLALDAGIGAKNSGGWGCLEAPER</sequence>
<comment type="similarity">
    <text evidence="1 4">Belongs to the CRISPR-associated protein Cas6/Cse3/CasE family.</text>
</comment>